<gene>
    <name evidence="9" type="ORF">jaqu_02370</name>
</gene>
<name>A0A0D1EQU3_9RHOB</name>
<dbReference type="Proteomes" id="UP000032232">
    <property type="component" value="Unassembled WGS sequence"/>
</dbReference>
<evidence type="ECO:0000256" key="2">
    <source>
        <dbReference type="ARBA" id="ARBA00009142"/>
    </source>
</evidence>
<dbReference type="InterPro" id="IPR052017">
    <property type="entry name" value="TSUP"/>
</dbReference>
<evidence type="ECO:0000256" key="6">
    <source>
        <dbReference type="ARBA" id="ARBA00022989"/>
    </source>
</evidence>
<dbReference type="PATRIC" id="fig|935700.4.peg.259"/>
<proteinExistence type="inferred from homology"/>
<sequence>MTLLPELAAWLICALAVVTGAAVQRLTGAGFGMVAAPILALVAPDWLPATVLLVGVVVGVGAAAADWRAVDARDLPPGMAGRVIGAVLAAWIATNVVGTPALPMVVGLLVLLAVALSLAGFSVPIRRRTLFAAGSVAGIMGTLTGIGAPPMAILYSNVEARRSAATQNVFFGFGMVVSIGALAFAGLVGLRHLAFAATLIPLVPLTFHLVRPFAARLHAGSIRPWALGLATVASLVLIGRSLAG</sequence>
<organism evidence="9 10">
    <name type="scientific">Jannaschia aquimarina</name>
    <dbReference type="NCBI Taxonomy" id="935700"/>
    <lineage>
        <taxon>Bacteria</taxon>
        <taxon>Pseudomonadati</taxon>
        <taxon>Pseudomonadota</taxon>
        <taxon>Alphaproteobacteria</taxon>
        <taxon>Rhodobacterales</taxon>
        <taxon>Roseobacteraceae</taxon>
        <taxon>Jannaschia</taxon>
    </lineage>
</organism>
<feature type="transmembrane region" description="Helical" evidence="8">
    <location>
        <begin position="79"/>
        <end position="98"/>
    </location>
</feature>
<feature type="transmembrane region" description="Helical" evidence="8">
    <location>
        <begin position="193"/>
        <end position="210"/>
    </location>
</feature>
<keyword evidence="5 8" id="KW-0812">Transmembrane</keyword>
<reference evidence="9 10" key="1">
    <citation type="submission" date="2015-02" db="EMBL/GenBank/DDBJ databases">
        <title>Genome Sequence of Jannaschia aquimarina DSM28248, a member of the Roseobacter clade.</title>
        <authorList>
            <person name="Voget S."/>
            <person name="Daniel R."/>
        </authorList>
    </citation>
    <scope>NUCLEOTIDE SEQUENCE [LARGE SCALE GENOMIC DNA]</scope>
    <source>
        <strain evidence="9 10">GSW-M26</strain>
    </source>
</reference>
<evidence type="ECO:0000256" key="1">
    <source>
        <dbReference type="ARBA" id="ARBA00004651"/>
    </source>
</evidence>
<dbReference type="STRING" id="935700.jaqu_02370"/>
<feature type="transmembrane region" description="Helical" evidence="8">
    <location>
        <begin position="222"/>
        <end position="243"/>
    </location>
</feature>
<evidence type="ECO:0000256" key="7">
    <source>
        <dbReference type="ARBA" id="ARBA00023136"/>
    </source>
</evidence>
<evidence type="ECO:0000313" key="10">
    <source>
        <dbReference type="Proteomes" id="UP000032232"/>
    </source>
</evidence>
<feature type="transmembrane region" description="Helical" evidence="8">
    <location>
        <begin position="130"/>
        <end position="149"/>
    </location>
</feature>
<dbReference type="InterPro" id="IPR002781">
    <property type="entry name" value="TM_pro_TauE-like"/>
</dbReference>
<evidence type="ECO:0000256" key="3">
    <source>
        <dbReference type="ARBA" id="ARBA00022448"/>
    </source>
</evidence>
<dbReference type="AlphaFoldDB" id="A0A0D1EQU3"/>
<dbReference type="RefSeq" id="WP_043917096.1">
    <property type="nucleotide sequence ID" value="NZ_FZPF01000003.1"/>
</dbReference>
<feature type="transmembrane region" description="Helical" evidence="8">
    <location>
        <begin position="46"/>
        <end position="67"/>
    </location>
</feature>
<comment type="caution">
    <text evidence="9">The sequence shown here is derived from an EMBL/GenBank/DDBJ whole genome shotgun (WGS) entry which is preliminary data.</text>
</comment>
<dbReference type="GO" id="GO:0005886">
    <property type="term" value="C:plasma membrane"/>
    <property type="evidence" value="ECO:0007669"/>
    <property type="project" value="UniProtKB-SubCell"/>
</dbReference>
<accession>A0A0D1EQU3</accession>
<feature type="transmembrane region" description="Helical" evidence="8">
    <location>
        <begin position="169"/>
        <end position="188"/>
    </location>
</feature>
<keyword evidence="4 8" id="KW-1003">Cell membrane</keyword>
<comment type="similarity">
    <text evidence="2 8">Belongs to the 4-toluene sulfonate uptake permease (TSUP) (TC 2.A.102) family.</text>
</comment>
<evidence type="ECO:0000313" key="9">
    <source>
        <dbReference type="EMBL" id="KIT18010.1"/>
    </source>
</evidence>
<protein>
    <recommendedName>
        <fullName evidence="8">Probable membrane transporter protein</fullName>
    </recommendedName>
</protein>
<dbReference type="EMBL" id="JYFE01000006">
    <property type="protein sequence ID" value="KIT18010.1"/>
    <property type="molecule type" value="Genomic_DNA"/>
</dbReference>
<feature type="transmembrane region" description="Helical" evidence="8">
    <location>
        <begin position="104"/>
        <end position="123"/>
    </location>
</feature>
<keyword evidence="3" id="KW-0813">Transport</keyword>
<comment type="subcellular location">
    <subcellularLocation>
        <location evidence="1 8">Cell membrane</location>
        <topology evidence="1 8">Multi-pass membrane protein</topology>
    </subcellularLocation>
</comment>
<keyword evidence="10" id="KW-1185">Reference proteome</keyword>
<keyword evidence="7 8" id="KW-0472">Membrane</keyword>
<evidence type="ECO:0000256" key="5">
    <source>
        <dbReference type="ARBA" id="ARBA00022692"/>
    </source>
</evidence>
<dbReference type="Pfam" id="PF01925">
    <property type="entry name" value="TauE"/>
    <property type="match status" value="1"/>
</dbReference>
<dbReference type="PANTHER" id="PTHR30269:SF37">
    <property type="entry name" value="MEMBRANE TRANSPORTER PROTEIN"/>
    <property type="match status" value="1"/>
</dbReference>
<evidence type="ECO:0000256" key="8">
    <source>
        <dbReference type="RuleBase" id="RU363041"/>
    </source>
</evidence>
<evidence type="ECO:0000256" key="4">
    <source>
        <dbReference type="ARBA" id="ARBA00022475"/>
    </source>
</evidence>
<keyword evidence="6 8" id="KW-1133">Transmembrane helix</keyword>
<dbReference type="PANTHER" id="PTHR30269">
    <property type="entry name" value="TRANSMEMBRANE PROTEIN YFCA"/>
    <property type="match status" value="1"/>
</dbReference>